<evidence type="ECO:0000313" key="2">
    <source>
        <dbReference type="EMBL" id="OAT55564.1"/>
    </source>
</evidence>
<dbReference type="NCBIfam" id="TIGR01414">
    <property type="entry name" value="autotrans_barl"/>
    <property type="match status" value="1"/>
</dbReference>
<evidence type="ECO:0000259" key="1">
    <source>
        <dbReference type="PROSITE" id="PS51208"/>
    </source>
</evidence>
<dbReference type="Proteomes" id="UP000078386">
    <property type="component" value="Unassembled WGS sequence"/>
</dbReference>
<dbReference type="SMART" id="SM00869">
    <property type="entry name" value="Autotransporter"/>
    <property type="match status" value="1"/>
</dbReference>
<dbReference type="InterPro" id="IPR036709">
    <property type="entry name" value="Autotransporte_beta_dom_sf"/>
</dbReference>
<dbReference type="Pfam" id="PF13018">
    <property type="entry name" value="ESPR"/>
    <property type="match status" value="1"/>
</dbReference>
<dbReference type="GO" id="GO:0019867">
    <property type="term" value="C:outer membrane"/>
    <property type="evidence" value="ECO:0007669"/>
    <property type="project" value="InterPro"/>
</dbReference>
<dbReference type="InterPro" id="IPR006315">
    <property type="entry name" value="OM_autotransptr_brl_dom"/>
</dbReference>
<dbReference type="EMBL" id="LXEU01000016">
    <property type="protein sequence ID" value="OAT55564.1"/>
    <property type="molecule type" value="Genomic_DNA"/>
</dbReference>
<organism evidence="2 3">
    <name type="scientific">Kluyvera georgiana ATCC 51603</name>
    <dbReference type="NCBI Taxonomy" id="1354264"/>
    <lineage>
        <taxon>Bacteria</taxon>
        <taxon>Pseudomonadati</taxon>
        <taxon>Pseudomonadota</taxon>
        <taxon>Gammaproteobacteria</taxon>
        <taxon>Enterobacterales</taxon>
        <taxon>Enterobacteriaceae</taxon>
        <taxon>Kluyvera</taxon>
    </lineage>
</organism>
<proteinExistence type="predicted"/>
<feature type="domain" description="Autotransporter" evidence="1">
    <location>
        <begin position="715"/>
        <end position="1003"/>
    </location>
</feature>
<name>A0A1B7K695_9ENTR</name>
<comment type="caution">
    <text evidence="2">The sequence shown here is derived from an EMBL/GenBank/DDBJ whole genome shotgun (WGS) entry which is preliminary data.</text>
</comment>
<keyword evidence="3" id="KW-1185">Reference proteome</keyword>
<dbReference type="InterPro" id="IPR005546">
    <property type="entry name" value="Autotransporte_beta"/>
</dbReference>
<accession>A0A1B7K695</accession>
<evidence type="ECO:0000313" key="3">
    <source>
        <dbReference type="Proteomes" id="UP000078386"/>
    </source>
</evidence>
<sequence>MNRVYKLIWSTSLNIWVVCSEFGRNTKSSTKASFLFGAGLCLIPSAGFTATCGGYTVPDNGFTCTSISQTNTPNGDYGLLNKSSIYYTPASGTDGGYGKNFILENQDINVTNVKYTSAGVLLGTRGYDSENVRYNTLTGNNLTVIADGINAGTYSIAGLGAAFGGSVYFNNVNLEFQNANNADINGLMAGQAYGDLGKDSSNSRTNYIEINNNYTFKATKSSSTNTNPVTGIRAIQNNDGSGLGKTGVGPTAHVVIKGDYNADITSAYGNGVYVSGQDSASRPMPTVELLGDTSITLHGGGNALHIGKKDRLGSFVRDGWGAGQINFGENSTVNIDQSDAKGEAIVLSYNGSKLEAGKTKSFKVRSQDSVIRVGNDFLTKSVQNSTGEISANINNADFAISDDSLTASLLRIDNNQADVKFDFTGEKTQLIASKSGSLLQLGNTSNIDMTVSEGKIQGLTEMGTTSSIDLTLNEGALWQLAKKGAETQSTFTTLVLNDSVLNGFDVDDANWGTSEFTLKGQSINSNNGVINLDNGKVGDLLTLEANYNGSGNAIVKMNTIWNAPGNEDGSNSSSDVLRIKGTATGMTTVIPVGTTGTLNLIDGNVTQIQKIINTVPVIYVEQSGSQSFQGSARTTGISEVQLAMRNNQSTNVDEYYWTAKAKAKDVDVDIYNPETSGYVQMPVANMELGYTTLATLHERRGENQTLAWDECGKCVNGNDGQSWGRIAGEHLDLEGKNRFNVSGEQYLIQLGHDFIISENIEKKTRNHTGAYISYGRSNMDFEDRYRAIDGKIVGNKFTGNGKTDAFSLGLYNTYYDKNGSYLDLVGQVSHLRNTYNADGLAEVKQNGFSALLSSEVGRPYALTKHKENESGWMIEPQAQFVYQYLDLSSFNDGIRHVDQNDQHGLRGRLGVRLAHNSEAQDLRTNTVYLTANLLHDFLDQKNINIGSDSIHEKYNNTWGSVGVGVQLPISQHGYVYADGRYEHSFTSDKRESYKGTVGLKFTWK</sequence>
<dbReference type="PATRIC" id="fig|1354264.4.peg.889"/>
<gene>
    <name evidence="2" type="ORF">M989_00852</name>
</gene>
<dbReference type="PROSITE" id="PS51208">
    <property type="entry name" value="AUTOTRANSPORTER"/>
    <property type="match status" value="1"/>
</dbReference>
<dbReference type="RefSeq" id="WP_074398729.1">
    <property type="nucleotide sequence ID" value="NZ_LXEU01000016.1"/>
</dbReference>
<dbReference type="Gene3D" id="2.40.128.130">
    <property type="entry name" value="Autotransporter beta-domain"/>
    <property type="match status" value="1"/>
</dbReference>
<dbReference type="Pfam" id="PF03797">
    <property type="entry name" value="Autotransporter"/>
    <property type="match status" value="1"/>
</dbReference>
<protein>
    <recommendedName>
        <fullName evidence="1">Autotransporter domain-containing protein</fullName>
    </recommendedName>
</protein>
<dbReference type="AlphaFoldDB" id="A0A1B7K695"/>
<reference evidence="2 3" key="1">
    <citation type="submission" date="2016-04" db="EMBL/GenBank/DDBJ databases">
        <title>ATOL: Assembling a taxonomically balanced genome-scale reconstruction of the evolutionary history of the Enterobacteriaceae.</title>
        <authorList>
            <person name="Plunkett G.III."/>
            <person name="Neeno-Eckwall E.C."/>
            <person name="Glasner J.D."/>
            <person name="Perna N.T."/>
        </authorList>
    </citation>
    <scope>NUCLEOTIDE SEQUENCE [LARGE SCALE GENOMIC DNA]</scope>
    <source>
        <strain evidence="2 3">ATCC 51603</strain>
    </source>
</reference>
<dbReference type="InterPro" id="IPR024973">
    <property type="entry name" value="ESPR"/>
</dbReference>
<dbReference type="SUPFAM" id="SSF103515">
    <property type="entry name" value="Autotransporter"/>
    <property type="match status" value="1"/>
</dbReference>